<dbReference type="NCBIfam" id="TIGR00204">
    <property type="entry name" value="dxs"/>
    <property type="match status" value="1"/>
</dbReference>
<dbReference type="GO" id="GO:0000287">
    <property type="term" value="F:magnesium ion binding"/>
    <property type="evidence" value="ECO:0007669"/>
    <property type="project" value="UniProtKB-UniRule"/>
</dbReference>
<dbReference type="NCBIfam" id="NF003933">
    <property type="entry name" value="PRK05444.2-2"/>
    <property type="match status" value="1"/>
</dbReference>
<evidence type="ECO:0000256" key="10">
    <source>
        <dbReference type="ARBA" id="ARBA00055605"/>
    </source>
</evidence>
<dbReference type="Pfam" id="PF02780">
    <property type="entry name" value="Transketolase_C"/>
    <property type="match status" value="1"/>
</dbReference>
<gene>
    <name evidence="11" type="primary">dxs</name>
    <name evidence="13" type="ORF">SAMN04489712_103214</name>
</gene>
<evidence type="ECO:0000256" key="8">
    <source>
        <dbReference type="ARBA" id="ARBA00023052"/>
    </source>
</evidence>
<keyword evidence="7 11" id="KW-0784">Thiamine biosynthesis</keyword>
<feature type="binding site" evidence="11">
    <location>
        <position position="175"/>
    </location>
    <ligand>
        <name>thiamine diphosphate</name>
        <dbReference type="ChEBI" id="CHEBI:58937"/>
    </ligand>
</feature>
<comment type="cofactor">
    <cofactor evidence="11">
        <name>thiamine diphosphate</name>
        <dbReference type="ChEBI" id="CHEBI:58937"/>
    </cofactor>
    <text evidence="11">Binds 1 thiamine pyrophosphate per subunit.</text>
</comment>
<evidence type="ECO:0000256" key="3">
    <source>
        <dbReference type="ARBA" id="ARBA00011738"/>
    </source>
</evidence>
<dbReference type="Gene3D" id="3.40.50.920">
    <property type="match status" value="1"/>
</dbReference>
<keyword evidence="4 11" id="KW-0808">Transferase</keyword>
<comment type="similarity">
    <text evidence="2 11">Belongs to the transketolase family. DXPS subfamily.</text>
</comment>
<dbReference type="HAMAP" id="MF_00315">
    <property type="entry name" value="DXP_synth"/>
    <property type="match status" value="1"/>
</dbReference>
<evidence type="ECO:0000256" key="7">
    <source>
        <dbReference type="ARBA" id="ARBA00022977"/>
    </source>
</evidence>
<dbReference type="Gene3D" id="3.40.50.970">
    <property type="match status" value="2"/>
</dbReference>
<dbReference type="InterPro" id="IPR033248">
    <property type="entry name" value="Transketolase_C"/>
</dbReference>
<evidence type="ECO:0000256" key="5">
    <source>
        <dbReference type="ARBA" id="ARBA00022723"/>
    </source>
</evidence>
<evidence type="ECO:0000256" key="2">
    <source>
        <dbReference type="ARBA" id="ARBA00011081"/>
    </source>
</evidence>
<feature type="binding site" evidence="11">
    <location>
        <begin position="146"/>
        <end position="147"/>
    </location>
    <ligand>
        <name>thiamine diphosphate</name>
        <dbReference type="ChEBI" id="CHEBI:58937"/>
    </ligand>
</feature>
<dbReference type="AlphaFoldDB" id="A0A1H5XEE8"/>
<dbReference type="PANTHER" id="PTHR43322:SF5">
    <property type="entry name" value="1-DEOXY-D-XYLULOSE-5-PHOSPHATE SYNTHASE, CHLOROPLASTIC"/>
    <property type="match status" value="1"/>
</dbReference>
<sequence length="641" mass="67920">MSVLESISGPGDLRRLDSGELTRLAVEIRDFLVEAVSKTGGHLGPNLGAVELTIALHRVFDSPRDKILFDTGHQAYVHKLLTGRQDFSLLRRRGGLSGYPSQAESEHDVIENSHASTALSYADGLAKAFALRGEHDRAVVAVVGDGALTGGMCWEALNNIAAGADRPVIIVVNDNGRSYSPTIGGLASHLADLRITRGYERALDMIKKTVPRAPVVGPVAYEALHGVKKGLKDVLQPQAMFEDLGMKYVGPIDGHDTEAVEHALRRARGFGAPVIVHCITRKGYGYAPAENNEEDCMHGGGAFDPATGKSVAKGGGVSWTKVFGQEMVQIGAERPDVVGITAAMLHPVGLAPFAEAYPDRIFDVGIAEQHAVTSAAGLAMGGLHPVVAVYATFLNRAFDQVLMDVALHRQAVTFVLDRAGVTGDDGASHNGMWDLSILQVVPGMRIAVPRDGARLRELLRECVATGDGPTALRFPKGSVVADIEAIDRIGSMDVLARHPGSNGARVLLVAAGSMAATAVEVAERLAAQGIGSTVLDPRWVKPLDPALLEEARRHTMVAVVEDNGRVGAVGDAVARLLRDSEVDVPVRTFGIPQEFLDHAARAEILADIGLTPQDLARDIIEAVARAGEHDPAAETAPAPRD</sequence>
<keyword evidence="14" id="KW-1185">Reference proteome</keyword>
<evidence type="ECO:0000256" key="9">
    <source>
        <dbReference type="ARBA" id="ARBA00023229"/>
    </source>
</evidence>
<dbReference type="InterPro" id="IPR029061">
    <property type="entry name" value="THDP-binding"/>
</dbReference>
<reference evidence="14" key="1">
    <citation type="submission" date="2016-10" db="EMBL/GenBank/DDBJ databases">
        <authorList>
            <person name="Varghese N."/>
            <person name="Submissions S."/>
        </authorList>
    </citation>
    <scope>NUCLEOTIDE SEQUENCE [LARGE SCALE GENOMIC DNA]</scope>
    <source>
        <strain evidence="14">DSM 43163</strain>
    </source>
</reference>
<keyword evidence="6 11" id="KW-0460">Magnesium</keyword>
<evidence type="ECO:0000256" key="1">
    <source>
        <dbReference type="ARBA" id="ARBA00004980"/>
    </source>
</evidence>
<feature type="domain" description="Transketolase-like pyrimidine-binding" evidence="12">
    <location>
        <begin position="317"/>
        <end position="482"/>
    </location>
</feature>
<dbReference type="CDD" id="cd02007">
    <property type="entry name" value="TPP_DXS"/>
    <property type="match status" value="1"/>
</dbReference>
<dbReference type="EMBL" id="FNVO01000003">
    <property type="protein sequence ID" value="SEG10023.1"/>
    <property type="molecule type" value="Genomic_DNA"/>
</dbReference>
<name>A0A1H5XEE8_9ACTN</name>
<dbReference type="GO" id="GO:0030976">
    <property type="term" value="F:thiamine pyrophosphate binding"/>
    <property type="evidence" value="ECO:0007669"/>
    <property type="project" value="UniProtKB-UniRule"/>
</dbReference>
<evidence type="ECO:0000256" key="11">
    <source>
        <dbReference type="HAMAP-Rule" id="MF_00315"/>
    </source>
</evidence>
<dbReference type="Pfam" id="PF13292">
    <property type="entry name" value="DXP_synthase_N"/>
    <property type="match status" value="1"/>
</dbReference>
<dbReference type="InterPro" id="IPR049557">
    <property type="entry name" value="Transketolase_CS"/>
</dbReference>
<dbReference type="InterPro" id="IPR009014">
    <property type="entry name" value="Transketo_C/PFOR_II"/>
</dbReference>
<feature type="binding site" evidence="11">
    <location>
        <position position="368"/>
    </location>
    <ligand>
        <name>thiamine diphosphate</name>
        <dbReference type="ChEBI" id="CHEBI:58937"/>
    </ligand>
</feature>
<dbReference type="SMART" id="SM00861">
    <property type="entry name" value="Transket_pyr"/>
    <property type="match status" value="1"/>
</dbReference>
<dbReference type="Pfam" id="PF02779">
    <property type="entry name" value="Transket_pyr"/>
    <property type="match status" value="1"/>
</dbReference>
<dbReference type="EC" id="2.2.1.7" evidence="11"/>
<protein>
    <recommendedName>
        <fullName evidence="11">1-deoxy-D-xylulose-5-phosphate synthase</fullName>
        <ecNumber evidence="11">2.2.1.7</ecNumber>
    </recommendedName>
    <alternativeName>
        <fullName evidence="11">1-deoxyxylulose-5-phosphate synthase</fullName>
        <shortName evidence="11">DXP synthase</shortName>
        <shortName evidence="11">DXPS</shortName>
    </alternativeName>
</protein>
<dbReference type="FunFam" id="3.40.50.970:FF:000005">
    <property type="entry name" value="1-deoxy-D-xylulose-5-phosphate synthase"/>
    <property type="match status" value="1"/>
</dbReference>
<comment type="pathway">
    <text evidence="1 11">Metabolic intermediate biosynthesis; 1-deoxy-D-xylulose 5-phosphate biosynthesis; 1-deoxy-D-xylulose 5-phosphate from D-glyceraldehyde 3-phosphate and pyruvate: step 1/1.</text>
</comment>
<proteinExistence type="inferred from homology"/>
<dbReference type="UniPathway" id="UPA00064">
    <property type="reaction ID" value="UER00091"/>
</dbReference>
<dbReference type="SUPFAM" id="SSF52922">
    <property type="entry name" value="TK C-terminal domain-like"/>
    <property type="match status" value="1"/>
</dbReference>
<dbReference type="PANTHER" id="PTHR43322">
    <property type="entry name" value="1-D-DEOXYXYLULOSE 5-PHOSPHATE SYNTHASE-RELATED"/>
    <property type="match status" value="1"/>
</dbReference>
<keyword evidence="9 11" id="KW-0414">Isoprene biosynthesis</keyword>
<dbReference type="InterPro" id="IPR005477">
    <property type="entry name" value="Dxylulose-5-P_synthase"/>
</dbReference>
<dbReference type="SUPFAM" id="SSF52518">
    <property type="entry name" value="Thiamin diphosphate-binding fold (THDP-binding)"/>
    <property type="match status" value="2"/>
</dbReference>
<evidence type="ECO:0000256" key="6">
    <source>
        <dbReference type="ARBA" id="ARBA00022842"/>
    </source>
</evidence>
<comment type="cofactor">
    <cofactor evidence="11">
        <name>Mg(2+)</name>
        <dbReference type="ChEBI" id="CHEBI:18420"/>
    </cofactor>
    <text evidence="11">Binds 1 Mg(2+) ion per subunit.</text>
</comment>
<evidence type="ECO:0000256" key="4">
    <source>
        <dbReference type="ARBA" id="ARBA00022679"/>
    </source>
</evidence>
<feature type="binding site" evidence="11">
    <location>
        <position position="175"/>
    </location>
    <ligand>
        <name>Mg(2+)</name>
        <dbReference type="ChEBI" id="CHEBI:18420"/>
    </ligand>
</feature>
<dbReference type="GO" id="GO:0019288">
    <property type="term" value="P:isopentenyl diphosphate biosynthetic process, methylerythritol 4-phosphate pathway"/>
    <property type="evidence" value="ECO:0007669"/>
    <property type="project" value="TreeGrafter"/>
</dbReference>
<feature type="binding site" evidence="11">
    <location>
        <position position="145"/>
    </location>
    <ligand>
        <name>Mg(2+)</name>
        <dbReference type="ChEBI" id="CHEBI:18420"/>
    </ligand>
</feature>
<dbReference type="Proteomes" id="UP000236723">
    <property type="component" value="Unassembled WGS sequence"/>
</dbReference>
<dbReference type="InterPro" id="IPR005475">
    <property type="entry name" value="Transketolase-like_Pyr-bd"/>
</dbReference>
<dbReference type="GO" id="GO:0008661">
    <property type="term" value="F:1-deoxy-D-xylulose-5-phosphate synthase activity"/>
    <property type="evidence" value="ECO:0007669"/>
    <property type="project" value="UniProtKB-UniRule"/>
</dbReference>
<organism evidence="13 14">
    <name type="scientific">Thermomonospora echinospora</name>
    <dbReference type="NCBI Taxonomy" id="1992"/>
    <lineage>
        <taxon>Bacteria</taxon>
        <taxon>Bacillati</taxon>
        <taxon>Actinomycetota</taxon>
        <taxon>Actinomycetes</taxon>
        <taxon>Streptosporangiales</taxon>
        <taxon>Thermomonosporaceae</taxon>
        <taxon>Thermomonospora</taxon>
    </lineage>
</organism>
<feature type="binding site" evidence="11">
    <location>
        <begin position="113"/>
        <end position="115"/>
    </location>
    <ligand>
        <name>thiamine diphosphate</name>
        <dbReference type="ChEBI" id="CHEBI:58937"/>
    </ligand>
</feature>
<evidence type="ECO:0000313" key="13">
    <source>
        <dbReference type="EMBL" id="SEG10023.1"/>
    </source>
</evidence>
<dbReference type="CDD" id="cd07033">
    <property type="entry name" value="TPP_PYR_DXS_TK_like"/>
    <property type="match status" value="1"/>
</dbReference>
<dbReference type="FunFam" id="3.40.50.920:FF:000002">
    <property type="entry name" value="1-deoxy-D-xylulose-5-phosphate synthase"/>
    <property type="match status" value="1"/>
</dbReference>
<evidence type="ECO:0000259" key="12">
    <source>
        <dbReference type="SMART" id="SM00861"/>
    </source>
</evidence>
<feature type="binding site" evidence="11">
    <location>
        <position position="286"/>
    </location>
    <ligand>
        <name>thiamine diphosphate</name>
        <dbReference type="ChEBI" id="CHEBI:58937"/>
    </ligand>
</feature>
<dbReference type="PROSITE" id="PS00801">
    <property type="entry name" value="TRANSKETOLASE_1"/>
    <property type="match status" value="1"/>
</dbReference>
<dbReference type="RefSeq" id="WP_103937170.1">
    <property type="nucleotide sequence ID" value="NZ_FNVO01000003.1"/>
</dbReference>
<comment type="catalytic activity">
    <reaction evidence="11">
        <text>D-glyceraldehyde 3-phosphate + pyruvate + H(+) = 1-deoxy-D-xylulose 5-phosphate + CO2</text>
        <dbReference type="Rhea" id="RHEA:12605"/>
        <dbReference type="ChEBI" id="CHEBI:15361"/>
        <dbReference type="ChEBI" id="CHEBI:15378"/>
        <dbReference type="ChEBI" id="CHEBI:16526"/>
        <dbReference type="ChEBI" id="CHEBI:57792"/>
        <dbReference type="ChEBI" id="CHEBI:59776"/>
        <dbReference type="EC" id="2.2.1.7"/>
    </reaction>
</comment>
<comment type="subunit">
    <text evidence="3 11">Homodimer.</text>
</comment>
<dbReference type="GO" id="GO:0005829">
    <property type="term" value="C:cytosol"/>
    <property type="evidence" value="ECO:0007669"/>
    <property type="project" value="TreeGrafter"/>
</dbReference>
<dbReference type="PROSITE" id="PS00802">
    <property type="entry name" value="TRANSKETOLASE_2"/>
    <property type="match status" value="1"/>
</dbReference>
<evidence type="ECO:0000313" key="14">
    <source>
        <dbReference type="Proteomes" id="UP000236723"/>
    </source>
</evidence>
<feature type="binding site" evidence="11">
    <location>
        <position position="73"/>
    </location>
    <ligand>
        <name>thiamine diphosphate</name>
        <dbReference type="ChEBI" id="CHEBI:58937"/>
    </ligand>
</feature>
<dbReference type="GO" id="GO:0016114">
    <property type="term" value="P:terpenoid biosynthetic process"/>
    <property type="evidence" value="ECO:0007669"/>
    <property type="project" value="UniProtKB-UniRule"/>
</dbReference>
<dbReference type="GO" id="GO:0009228">
    <property type="term" value="P:thiamine biosynthetic process"/>
    <property type="evidence" value="ECO:0007669"/>
    <property type="project" value="UniProtKB-UniRule"/>
</dbReference>
<accession>A0A1H5XEE8</accession>
<dbReference type="OrthoDB" id="9803371at2"/>
<dbReference type="InterPro" id="IPR020826">
    <property type="entry name" value="Transketolase_BS"/>
</dbReference>
<comment type="function">
    <text evidence="10 11">Catalyzes the acyloin condensation reaction between C atoms 2 and 3 of pyruvate and glyceraldehyde 3-phosphate to yield 1-deoxy-D-xylulose-5-phosphate (DXP).</text>
</comment>
<keyword evidence="5 11" id="KW-0479">Metal-binding</keyword>
<keyword evidence="8 11" id="KW-0786">Thiamine pyrophosphate</keyword>